<organism evidence="2 3">
    <name type="scientific">Modicella reniformis</name>
    <dbReference type="NCBI Taxonomy" id="1440133"/>
    <lineage>
        <taxon>Eukaryota</taxon>
        <taxon>Fungi</taxon>
        <taxon>Fungi incertae sedis</taxon>
        <taxon>Mucoromycota</taxon>
        <taxon>Mortierellomycotina</taxon>
        <taxon>Mortierellomycetes</taxon>
        <taxon>Mortierellales</taxon>
        <taxon>Mortierellaceae</taxon>
        <taxon>Modicella</taxon>
    </lineage>
</organism>
<proteinExistence type="predicted"/>
<dbReference type="AlphaFoldDB" id="A0A9P6MGM4"/>
<dbReference type="Proteomes" id="UP000749646">
    <property type="component" value="Unassembled WGS sequence"/>
</dbReference>
<dbReference type="EMBL" id="JAAAHW010000783">
    <property type="protein sequence ID" value="KAF9999043.1"/>
    <property type="molecule type" value="Genomic_DNA"/>
</dbReference>
<sequence>MNDSNTATIDIAPEEVIVTLTDFPAHKPSPVLPILAQGTAAAILDLINARAQLLPISEHNELARSQIEGQLLLLQATSPSNIRSLNSSIPSPESINNYKEDASIRLRKIQDVLLYQQHVLSTIDTLIQRKTTEGRPTDNLDQESTTSGSKSNGSSGSNSKDNSTFVKVPSTVDRFGTTGSRNAKEFLRTFLTQIEAFSSFFDPKDGNTLGRLLSQVIDDVNLKNAFAKDFVASVNAKHPAKLTVDELSSIFMKHCGKTSDNLETSRRLLSMAPKAKESFVDYGKRASLEMQRSGTADHCPAITSYLEGTIPPPACSTLRLWYLVDHLYTLTGHIRPKIPTESFNEWYNATLYMEGNVDDYGTLRFKHDQASDTTTDNNKRLWSGNMYNRGFKRPRTETTSNSSLTNTAATNVIDTTPANKTKSCDKCGWANHDTAQCKAPHCAPCRTHHFDKHCPQRKGTGSNSQNTGVRNNATYVRGDILVDALPTGSLDNEYDQYNLDHQLYIYNEAIKASFNNLNEDNRPVVPIYFKGTLYQALLDTGCTHTIIDNSVAAAHNITIHP</sequence>
<evidence type="ECO:0000313" key="2">
    <source>
        <dbReference type="EMBL" id="KAF9999043.1"/>
    </source>
</evidence>
<protein>
    <submittedName>
        <fullName evidence="2">Uncharacterized protein</fullName>
    </submittedName>
</protein>
<dbReference type="InterPro" id="IPR021109">
    <property type="entry name" value="Peptidase_aspartic_dom_sf"/>
</dbReference>
<dbReference type="SUPFAM" id="SSF50630">
    <property type="entry name" value="Acid proteases"/>
    <property type="match status" value="1"/>
</dbReference>
<keyword evidence="3" id="KW-1185">Reference proteome</keyword>
<accession>A0A9P6MGM4</accession>
<reference evidence="2" key="1">
    <citation type="journal article" date="2020" name="Fungal Divers.">
        <title>Resolving the Mortierellaceae phylogeny through synthesis of multi-gene phylogenetics and phylogenomics.</title>
        <authorList>
            <person name="Vandepol N."/>
            <person name="Liber J."/>
            <person name="Desiro A."/>
            <person name="Na H."/>
            <person name="Kennedy M."/>
            <person name="Barry K."/>
            <person name="Grigoriev I.V."/>
            <person name="Miller A.N."/>
            <person name="O'Donnell K."/>
            <person name="Stajich J.E."/>
            <person name="Bonito G."/>
        </authorList>
    </citation>
    <scope>NUCLEOTIDE SEQUENCE</scope>
    <source>
        <strain evidence="2">MES-2147</strain>
    </source>
</reference>
<feature type="compositionally biased region" description="Low complexity" evidence="1">
    <location>
        <begin position="144"/>
        <end position="164"/>
    </location>
</feature>
<gene>
    <name evidence="2" type="ORF">BGZ65_005531</name>
</gene>
<feature type="region of interest" description="Disordered" evidence="1">
    <location>
        <begin position="131"/>
        <end position="165"/>
    </location>
</feature>
<dbReference type="OrthoDB" id="2431358at2759"/>
<name>A0A9P6MGM4_9FUNG</name>
<dbReference type="Gene3D" id="2.40.70.10">
    <property type="entry name" value="Acid Proteases"/>
    <property type="match status" value="1"/>
</dbReference>
<evidence type="ECO:0000313" key="3">
    <source>
        <dbReference type="Proteomes" id="UP000749646"/>
    </source>
</evidence>
<comment type="caution">
    <text evidence="2">The sequence shown here is derived from an EMBL/GenBank/DDBJ whole genome shotgun (WGS) entry which is preliminary data.</text>
</comment>
<evidence type="ECO:0000256" key="1">
    <source>
        <dbReference type="SAM" id="MobiDB-lite"/>
    </source>
</evidence>
<feature type="non-terminal residue" evidence="2">
    <location>
        <position position="561"/>
    </location>
</feature>